<dbReference type="Proteomes" id="UP000006039">
    <property type="component" value="Unassembled WGS sequence"/>
</dbReference>
<dbReference type="PANTHER" id="PTHR38116:SF1">
    <property type="entry name" value="BZIP DOMAIN-CONTAINING PROTEIN"/>
    <property type="match status" value="1"/>
</dbReference>
<dbReference type="RefSeq" id="XP_009228973.1">
    <property type="nucleotide sequence ID" value="XM_009230709.1"/>
</dbReference>
<reference evidence="2" key="2">
    <citation type="submission" date="2010-07" db="EMBL/GenBank/DDBJ databases">
        <authorList>
            <consortium name="The Broad Institute Genome Sequencing Platform"/>
            <consortium name="Broad Institute Genome Sequencing Center for Infectious Disease"/>
            <person name="Ma L.-J."/>
            <person name="Dead R."/>
            <person name="Young S."/>
            <person name="Zeng Q."/>
            <person name="Koehrsen M."/>
            <person name="Alvarado L."/>
            <person name="Berlin A."/>
            <person name="Chapman S.B."/>
            <person name="Chen Z."/>
            <person name="Freedman E."/>
            <person name="Gellesch M."/>
            <person name="Goldberg J."/>
            <person name="Griggs A."/>
            <person name="Gujja S."/>
            <person name="Heilman E.R."/>
            <person name="Heiman D."/>
            <person name="Hepburn T."/>
            <person name="Howarth C."/>
            <person name="Jen D."/>
            <person name="Larson L."/>
            <person name="Mehta T."/>
            <person name="Neiman D."/>
            <person name="Pearson M."/>
            <person name="Roberts A."/>
            <person name="Saif S."/>
            <person name="Shea T."/>
            <person name="Shenoy N."/>
            <person name="Sisk P."/>
            <person name="Stolte C."/>
            <person name="Sykes S."/>
            <person name="Walk T."/>
            <person name="White J."/>
            <person name="Yandava C."/>
            <person name="Haas B."/>
            <person name="Nusbaum C."/>
            <person name="Birren B."/>
        </authorList>
    </citation>
    <scope>NUCLEOTIDE SEQUENCE</scope>
    <source>
        <strain evidence="2">R3-111a-1</strain>
    </source>
</reference>
<dbReference type="HOGENOM" id="CLU_033726_0_0_1"/>
<reference evidence="4" key="1">
    <citation type="submission" date="2010-07" db="EMBL/GenBank/DDBJ databases">
        <title>The genome sequence of Gaeumannomyces graminis var. tritici strain R3-111a-1.</title>
        <authorList>
            <consortium name="The Broad Institute Genome Sequencing Platform"/>
            <person name="Ma L.-J."/>
            <person name="Dead R."/>
            <person name="Young S."/>
            <person name="Zeng Q."/>
            <person name="Koehrsen M."/>
            <person name="Alvarado L."/>
            <person name="Berlin A."/>
            <person name="Chapman S.B."/>
            <person name="Chen Z."/>
            <person name="Freedman E."/>
            <person name="Gellesch M."/>
            <person name="Goldberg J."/>
            <person name="Griggs A."/>
            <person name="Gujja S."/>
            <person name="Heilman E.R."/>
            <person name="Heiman D."/>
            <person name="Hepburn T."/>
            <person name="Howarth C."/>
            <person name="Jen D."/>
            <person name="Larson L."/>
            <person name="Mehta T."/>
            <person name="Neiman D."/>
            <person name="Pearson M."/>
            <person name="Roberts A."/>
            <person name="Saif S."/>
            <person name="Shea T."/>
            <person name="Shenoy N."/>
            <person name="Sisk P."/>
            <person name="Stolte C."/>
            <person name="Sykes S."/>
            <person name="Walk T."/>
            <person name="White J."/>
            <person name="Yandava C."/>
            <person name="Haas B."/>
            <person name="Nusbaum C."/>
            <person name="Birren B."/>
        </authorList>
    </citation>
    <scope>NUCLEOTIDE SEQUENCE [LARGE SCALE GENOMIC DNA]</scope>
    <source>
        <strain evidence="4">R3-111a-1</strain>
    </source>
</reference>
<dbReference type="VEuPathDB" id="FungiDB:GGTG_12808"/>
<feature type="region of interest" description="Disordered" evidence="1">
    <location>
        <begin position="1"/>
        <end position="57"/>
    </location>
</feature>
<organism evidence="2">
    <name type="scientific">Gaeumannomyces tritici (strain R3-111a-1)</name>
    <name type="common">Wheat and barley take-all root rot fungus</name>
    <name type="synonym">Gaeumannomyces graminis var. tritici</name>
    <dbReference type="NCBI Taxonomy" id="644352"/>
    <lineage>
        <taxon>Eukaryota</taxon>
        <taxon>Fungi</taxon>
        <taxon>Dikarya</taxon>
        <taxon>Ascomycota</taxon>
        <taxon>Pezizomycotina</taxon>
        <taxon>Sordariomycetes</taxon>
        <taxon>Sordariomycetidae</taxon>
        <taxon>Magnaporthales</taxon>
        <taxon>Magnaporthaceae</taxon>
        <taxon>Gaeumannomyces</taxon>
    </lineage>
</organism>
<dbReference type="EMBL" id="GL385403">
    <property type="protein sequence ID" value="EJT69925.1"/>
    <property type="molecule type" value="Genomic_DNA"/>
</dbReference>
<protein>
    <recommendedName>
        <fullName evidence="5">BZIP domain-containing protein</fullName>
    </recommendedName>
</protein>
<dbReference type="GeneID" id="20353266"/>
<reference evidence="3" key="4">
    <citation type="journal article" date="2015" name="G3 (Bethesda)">
        <title>Genome sequences of three phytopathogenic species of the Magnaporthaceae family of fungi.</title>
        <authorList>
            <person name="Okagaki L.H."/>
            <person name="Nunes C.C."/>
            <person name="Sailsbery J."/>
            <person name="Clay B."/>
            <person name="Brown D."/>
            <person name="John T."/>
            <person name="Oh Y."/>
            <person name="Young N."/>
            <person name="Fitzgerald M."/>
            <person name="Haas B.J."/>
            <person name="Zeng Q."/>
            <person name="Young S."/>
            <person name="Adiconis X."/>
            <person name="Fan L."/>
            <person name="Levin J.Z."/>
            <person name="Mitchell T.K."/>
            <person name="Okubara P.A."/>
            <person name="Farman M.L."/>
            <person name="Kohn L.M."/>
            <person name="Birren B."/>
            <person name="Ma L.-J."/>
            <person name="Dean R.A."/>
        </authorList>
    </citation>
    <scope>NUCLEOTIDE SEQUENCE</scope>
    <source>
        <strain evidence="3">R3-111a-1</strain>
    </source>
</reference>
<reference evidence="2" key="3">
    <citation type="submission" date="2010-09" db="EMBL/GenBank/DDBJ databases">
        <title>Annotation of Gaeumannomyces graminis var. tritici R3-111a-1.</title>
        <authorList>
            <consortium name="The Broad Institute Genome Sequencing Platform"/>
            <person name="Ma L.-J."/>
            <person name="Dead R."/>
            <person name="Young S.K."/>
            <person name="Zeng Q."/>
            <person name="Gargeya S."/>
            <person name="Fitzgerald M."/>
            <person name="Haas B."/>
            <person name="Abouelleil A."/>
            <person name="Alvarado L."/>
            <person name="Arachchi H.M."/>
            <person name="Berlin A."/>
            <person name="Brown A."/>
            <person name="Chapman S.B."/>
            <person name="Chen Z."/>
            <person name="Dunbar C."/>
            <person name="Freedman E."/>
            <person name="Gearin G."/>
            <person name="Gellesch M."/>
            <person name="Goldberg J."/>
            <person name="Griggs A."/>
            <person name="Gujja S."/>
            <person name="Heiman D."/>
            <person name="Howarth C."/>
            <person name="Larson L."/>
            <person name="Lui A."/>
            <person name="MacDonald P.J.P."/>
            <person name="Mehta T."/>
            <person name="Montmayeur A."/>
            <person name="Murphy C."/>
            <person name="Neiman D."/>
            <person name="Pearson M."/>
            <person name="Priest M."/>
            <person name="Roberts A."/>
            <person name="Saif S."/>
            <person name="Shea T."/>
            <person name="Shenoy N."/>
            <person name="Sisk P."/>
            <person name="Stolte C."/>
            <person name="Sykes S."/>
            <person name="Yandava C."/>
            <person name="Wortman J."/>
            <person name="Nusbaum C."/>
            <person name="Birren B."/>
        </authorList>
    </citation>
    <scope>NUCLEOTIDE SEQUENCE</scope>
    <source>
        <strain evidence="2">R3-111a-1</strain>
    </source>
</reference>
<evidence type="ECO:0000313" key="3">
    <source>
        <dbReference type="EnsemblFungi" id="EJT69925"/>
    </source>
</evidence>
<dbReference type="Pfam" id="PF11905">
    <property type="entry name" value="DUF3425"/>
    <property type="match status" value="1"/>
</dbReference>
<dbReference type="eggNOG" id="ENOG502RX2Y">
    <property type="taxonomic scope" value="Eukaryota"/>
</dbReference>
<accession>J3PH28</accession>
<dbReference type="InterPro" id="IPR021833">
    <property type="entry name" value="DUF3425"/>
</dbReference>
<dbReference type="EnsemblFungi" id="EJT69925">
    <property type="protein sequence ID" value="EJT69925"/>
    <property type="gene ID" value="GGTG_12808"/>
</dbReference>
<evidence type="ECO:0000313" key="2">
    <source>
        <dbReference type="EMBL" id="EJT69925.1"/>
    </source>
</evidence>
<proteinExistence type="predicted"/>
<evidence type="ECO:0008006" key="5">
    <source>
        <dbReference type="Google" id="ProtNLM"/>
    </source>
</evidence>
<name>J3PH28_GAET3</name>
<dbReference type="PANTHER" id="PTHR38116">
    <property type="entry name" value="CHROMOSOME 7, WHOLE GENOME SHOTGUN SEQUENCE"/>
    <property type="match status" value="1"/>
</dbReference>
<dbReference type="AlphaFoldDB" id="J3PH28"/>
<reference evidence="3" key="5">
    <citation type="submission" date="2018-04" db="UniProtKB">
        <authorList>
            <consortium name="EnsemblFungi"/>
        </authorList>
    </citation>
    <scope>IDENTIFICATION</scope>
    <source>
        <strain evidence="3">R3-111a-1</strain>
    </source>
</reference>
<dbReference type="OrthoDB" id="125347at2759"/>
<evidence type="ECO:0000313" key="4">
    <source>
        <dbReference type="Proteomes" id="UP000006039"/>
    </source>
</evidence>
<dbReference type="STRING" id="644352.J3PH28"/>
<evidence type="ECO:0000256" key="1">
    <source>
        <dbReference type="SAM" id="MobiDB-lite"/>
    </source>
</evidence>
<keyword evidence="4" id="KW-1185">Reference proteome</keyword>
<gene>
    <name evidence="3" type="primary">20353266</name>
    <name evidence="2" type="ORF">GGTG_12808</name>
</gene>
<sequence length="325" mass="36073">MDSTRVLHPPMGQLPEMREADDDWSGLGNRAERKRRQNRLNQRAWRSRQAVKSRTASADAASRGYTFVLEAFGPEASRPLGHSSCQSVAADTEVDVDVDVDQDQPSTAVATTTHTTKAKTQLIPPLLRYMGAAGSPFHASKQGASFHITFPLSPDHHLITLVQYNVLRATMTNISILRLQDMMPPTCDGGIALLVTRHDPTCAPPPEDLVPTALQRTVPHPGWMDLAPDGRMRDNLIRAAAHDLDADALCDDLCGGLYDGFDDCEARGMLVWADPWRVESWEVTEGFARKWGFLLRGCRATMRATDRWRASRGEEPMDWSVVEEA</sequence>